<proteinExistence type="predicted"/>
<name>F7ZBG1_ROSLO</name>
<dbReference type="STRING" id="391595.RLO149_c023770"/>
<accession>F7ZBG1</accession>
<dbReference type="HOGENOM" id="CLU_097546_0_0_5"/>
<dbReference type="eggNOG" id="ENOG5031E6R">
    <property type="taxonomic scope" value="Bacteria"/>
</dbReference>
<evidence type="ECO:0008006" key="3">
    <source>
        <dbReference type="Google" id="ProtNLM"/>
    </source>
</evidence>
<dbReference type="RefSeq" id="WP_013962270.1">
    <property type="nucleotide sequence ID" value="NC_015730.1"/>
</dbReference>
<dbReference type="EMBL" id="CP002623">
    <property type="protein sequence ID" value="AEI94347.1"/>
    <property type="molecule type" value="Genomic_DNA"/>
</dbReference>
<sequence length="199" mass="22352">MPLQNRVQPTGEIIAHPARGQFMGNRGILHDSDQRLGKARWRHKAWVTCVLSFKGRHRALMRPHNYTELFFLDEAVAFAAGHRPCGECRRADYNQFRAAAEVTTPIAAYDAILHAQRAVPRRYEQVRYTADIAELPDGVFILSETGAAHLLWEDKMLPYTPSGYGQPIHRPARGTVTVLTPAPMVQVLQAGYKVQVAQP</sequence>
<dbReference type="AlphaFoldDB" id="F7ZBG1"/>
<evidence type="ECO:0000313" key="1">
    <source>
        <dbReference type="EMBL" id="AEI94347.1"/>
    </source>
</evidence>
<organism evidence="1 2">
    <name type="scientific">Roseobacter litoralis (strain ATCC 49566 / DSM 6996 / JCM 21268 / NBRC 15278 / OCh 149)</name>
    <dbReference type="NCBI Taxonomy" id="391595"/>
    <lineage>
        <taxon>Bacteria</taxon>
        <taxon>Pseudomonadati</taxon>
        <taxon>Pseudomonadota</taxon>
        <taxon>Alphaproteobacteria</taxon>
        <taxon>Rhodobacterales</taxon>
        <taxon>Roseobacteraceae</taxon>
        <taxon>Roseobacter</taxon>
    </lineage>
</organism>
<dbReference type="OrthoDB" id="894286at2"/>
<dbReference type="Proteomes" id="UP000001353">
    <property type="component" value="Chromosome"/>
</dbReference>
<protein>
    <recommendedName>
        <fullName evidence="3">Ada DNA repair metal-binding domain-containing protein</fullName>
    </recommendedName>
</protein>
<reference evidence="1 2" key="1">
    <citation type="journal article" date="2011" name="BMC Genomics">
        <title>Comparative genome analysis and genome-guided physiological analysis of Roseobacter litoralis.</title>
        <authorList>
            <person name="Kalhoefer D."/>
            <person name="Thole S."/>
            <person name="Voget S."/>
            <person name="Lehmann R."/>
            <person name="Liesegang H."/>
            <person name="Wollher A."/>
            <person name="Daniel R."/>
            <person name="Simon M."/>
            <person name="Brinkhoff T."/>
        </authorList>
    </citation>
    <scope>NUCLEOTIDE SEQUENCE [LARGE SCALE GENOMIC DNA]</scope>
    <source>
        <strain evidence="2">ATCC 49566 / DSM 6996 / JCM 21268 / NBRC 15278 / OCh 149</strain>
    </source>
</reference>
<gene>
    <name evidence="1" type="ordered locus">RLO149_c023770</name>
</gene>
<evidence type="ECO:0000313" key="2">
    <source>
        <dbReference type="Proteomes" id="UP000001353"/>
    </source>
</evidence>
<dbReference type="KEGG" id="rli:RLO149_c023770"/>
<keyword evidence="2" id="KW-1185">Reference proteome</keyword>